<accession>G3NQ26</accession>
<feature type="region of interest" description="Disordered" evidence="10">
    <location>
        <begin position="3318"/>
        <end position="3383"/>
    </location>
</feature>
<feature type="compositionally biased region" description="Low complexity" evidence="10">
    <location>
        <begin position="2471"/>
        <end position="2487"/>
    </location>
</feature>
<dbReference type="InterPro" id="IPR008899">
    <property type="entry name" value="Znf_piccolo"/>
</dbReference>
<protein>
    <submittedName>
        <fullName evidence="12">Bassoon presynaptic cytomatrix protein</fullName>
    </submittedName>
</protein>
<feature type="compositionally biased region" description="Polar residues" evidence="10">
    <location>
        <begin position="2686"/>
        <end position="2701"/>
    </location>
</feature>
<feature type="compositionally biased region" description="Basic and acidic residues" evidence="10">
    <location>
        <begin position="2180"/>
        <end position="2192"/>
    </location>
</feature>
<feature type="compositionally biased region" description="Acidic residues" evidence="10">
    <location>
        <begin position="714"/>
        <end position="732"/>
    </location>
</feature>
<reference evidence="12" key="2">
    <citation type="submission" date="2024-04" db="UniProtKB">
        <authorList>
            <consortium name="Ensembl"/>
        </authorList>
    </citation>
    <scope>IDENTIFICATION</scope>
</reference>
<feature type="compositionally biased region" description="Low complexity" evidence="10">
    <location>
        <begin position="534"/>
        <end position="556"/>
    </location>
</feature>
<dbReference type="PANTHER" id="PTHR14113:SF1">
    <property type="entry name" value="PROTEIN BASSOON"/>
    <property type="match status" value="1"/>
</dbReference>
<feature type="compositionally biased region" description="Polar residues" evidence="10">
    <location>
        <begin position="1369"/>
        <end position="1405"/>
    </location>
</feature>
<feature type="compositionally biased region" description="Polar residues" evidence="10">
    <location>
        <begin position="2889"/>
        <end position="2918"/>
    </location>
</feature>
<feature type="region of interest" description="Disordered" evidence="10">
    <location>
        <begin position="466"/>
        <end position="1022"/>
    </location>
</feature>
<feature type="region of interest" description="Disordered" evidence="10">
    <location>
        <begin position="3727"/>
        <end position="3755"/>
    </location>
</feature>
<proteinExistence type="predicted"/>
<feature type="region of interest" description="Disordered" evidence="10">
    <location>
        <begin position="2412"/>
        <end position="2496"/>
    </location>
</feature>
<feature type="compositionally biased region" description="Acidic residues" evidence="10">
    <location>
        <begin position="922"/>
        <end position="935"/>
    </location>
</feature>
<dbReference type="GO" id="GO:1904071">
    <property type="term" value="P:presynaptic active zone assembly"/>
    <property type="evidence" value="ECO:0007669"/>
    <property type="project" value="TreeGrafter"/>
</dbReference>
<feature type="compositionally biased region" description="Basic and acidic residues" evidence="10">
    <location>
        <begin position="674"/>
        <end position="685"/>
    </location>
</feature>
<feature type="region of interest" description="Disordered" evidence="10">
    <location>
        <begin position="1260"/>
        <end position="1285"/>
    </location>
</feature>
<feature type="compositionally biased region" description="Low complexity" evidence="10">
    <location>
        <begin position="2955"/>
        <end position="2977"/>
    </location>
</feature>
<dbReference type="InterPro" id="IPR052098">
    <property type="entry name" value="Presynaptic_Scaffold_Bsn/Pclo"/>
</dbReference>
<feature type="coiled-coil region" evidence="9">
    <location>
        <begin position="2271"/>
        <end position="2305"/>
    </location>
</feature>
<sequence length="3784" mass="411715">MGVGMGAGGGGGSRPGEPYRLATHETPTSPRHMQSTQGPGMGPGMGPGPGTGHGPAGSSAHASRRNLQVDFSGSGGSRRGRSPSGSPDRGVTPTSPYSVPQIAPMPSSKLCPVCSSTQLSNPPAPPNYNTCTQCKSTVCNQCGFNPNPHLTEVQEWLCLNCQMQRALGIDMTTPRSKSQQQIHSPSHQAKPIVQPQQPTPQPTQPAAAAPSKPLAQSQPSQRQRGPNQPGGPRIPHPGAVPLPGLARAPSQPDLGRGSPMHQSMARHHDQTRSAGSSPAHRPQSQAPPPAQDGLTKLFGFGASLLNQASTLINVDPLPTASTQPSPARGNVVFSNAASDNRQQQQAAPGTKPFSMGGPHGPTQMGGPQASSRMGGPQAPSQMGGPHNKQEPVVAPVPAPEPVKPKVNCPLCKTELNIGNSDPPNYNTCTQCNGQVCNLCGFNPTPHLVEKKEWLCLNCQTQRLMSGGGLDDPPLPVPHPSPKHQPMGSPRQQAPASQPSPLHKPTNQQGPRPTQPPAQKALAGTGGSGSFAPSAAKQPTDPKTATPATAPLSTADTQKQPKASQEKPKTEPENKIGKDTKASQRKGEQITPIKEIKKSRHYDDTKNNSTHDLSRSPQSLSDTGYSSDGISSSHSEITGLIQEEEMKLSERGISGRGSPPSPSEITKLESSMRPLLEKSLSEEKVDRRGRKHRDRDLDDRGKQRPRSLSIPPDSYDSDEELEDIPEPTEMTDEEFMRRQIMEMSADEDNEGYGYQKPKKNHHKHMISDSGKEKRRLQHHSSSFEEEPKSSTDVYKGSLEEGEEDVMASQGGLRRFKTIELNNTNSYSRDMELGNENDLSLDREPELEMESLTGSPEERSRGDYSSTLPATSSSYGSGQSPTSISSMEEDSDSSPSRRQKLEEAKQQRKARHRSHGPLLPTIEDSSEEDELREEEELLREQEKMREVEQQRIRSTARKTKRDKEELRAQRRRERSKTPPSNLSPIEDASPTEELRQAAEMEELHRSSASEYSPQSLDSEAEGYESKLYKSGSEYNLPTFMSLYSPIEKSSTTTTTTAPSSASKSLKSAEEVYEEMMKKAEVLQKQQQQQQQQHGRHGQYYEEDVNGQGYEEEYEYDQHQAGYDNEAAETEKDIYEEIRQTSQNITKMQQATNEQVEIEIESSYSDKQLLDTGSAFAKLLEQSNALLTPGTSPTQISAPVSFVETGGRIPDVRVTQHFSAKDGHKDRIKTQAGKNGITPTVAATTIAAYGVYARDAVTISQTSSSPTMTTTQSGIYGRHTSSPTTSSTTVSSVCSKIAEITQAYSQREVITRRVGEARDVQVRDSSTSSTERVIEPRSPKYTTYYRSTSPPLSPSPPPPQSPTRSPSRRNTAEFSTQTFSSALRMSESAVSGPTSPVTAQGTQTSHRSVSPRLHRQQSSQDVQYSPPPGQARPMTVNTATSPLSSPTRFSRQSTFDNYSPCSSPPDTPPYQHSPTRSFYRTQRVEKVNVGTSMVTTAGTYTRGSMSMDNISLCRISTVPGTSRVEQGRMIQGGSVVDLRTASKPAPTIMTDQGMDLTSLATESRKYHGGSDGSRHSTIVQPLIMNLNTQEIITPTTVSVTVAASMFMTQPKQPTIYGDPHQYQMDLGQGIGSAVCLSQNRPPISPPTDPTIPKKRATTSALARYSLTGQISPLLKKDLLVSQTSTASAVVSAVSPVINPDLYGTGPVELKGKPSPPGSISGSNLSHSMVVQMDGGPEQARAMTQLLTVEVGQDAMDLTGGQIKPENQPACCDVVYRLPFGGSCVGGEKEGIRPPSAPPLTYESDQERLPEGYHEYPMDERKAYTLPFPGRLQPSMSDTNLAEAGVQSYHPKLEPHLQGPGELAMDLTAMKQGYGGFMGMQYGSYTDLRHGGDITAQTLPIRRYNSLSNISSDYGYSARDIANFQEANLAQYSATTAREISRMCAALNSIDRYASNPDLMQFGNLGRGTGPGASRLAAGLGMRQNHFFGLDGKPISHSQALTNLINARQASLRAMYPAAIRSADGMIYSTIQTPIASTLPITTQPASVLRPLLRGVYRPYPSANMTPVPLTSLSRLPMSPRVPLTVQAPLRYPAPGLLQISSTTATSSGAATNVGPAGAPMSVSITTTSSTVQDEPVYLAAHAYLSSTPSHTHSYTQPPVGPSVPTSGLPISGGLPPFPPPGAVHKEGETEAERLHRQQEQLLQMERERVELEKLRQLRLQEELERERIELKLHRDKEQMIVQRELHELQNIKDQVLQQQQLEREKQLVLQREQLAQQKSQLDQIQSLQHQLQQQLVEQKRQKTAAAQNIQVRGPRNTGRTVLEYCRTWRGQNPSPVQSTTGNLDANGQPLPPYVDSQLGFRSLPNSSSEMCLRSQQEHVETRSNMRKHSSMTRLSRDSLDGDGVVFYGSPRRIVDSSVQTDDEDGEERYMMRHRTRRRGRSVDCSVQTDDDEDKAETEHPVRRRRSRFSRHAESSATGSSTAATSTTASDSKTETPKMVSSSIAIQTIREMSCQTEVEHLGRVSPAIHVTVPDPNKVEIVHYISGPERTQKGQSLACQTDTEAQSQGVVAPQLSVPTTVSPYSSSTSTGTQQSANAAKFERRRPDPLDINYQPHNHLHNESLSTIIRQHQTAPKSPQVLYSPVSPVSPHRLLENSLSSERLNKAHVTPQQKSYTAESPQRHPSVPRPIKSTQRSMSDPKSLSPTTDEHTRARLSLYQQQVLQSQQLAALQQSSLLRKVKRTLPSPPPDENTTSAHLPMMAPSLQQVYLPSVPSLKPSSRSGLAAKASLLKDLTHELKAVEQESTKLRKQQAELEEEEKEIDAKLRYLELGIHQRKETLVKERERRDIAYLRCMGDTRDYMSDSELNNLRLAAAAASRQYPQSQQAAPMPQSNVPYQASTFNQPPYPSVSQSQAVPQPTPLQSHVPPLGPSYPSQTSYPSHTYPQSFGPAPPGQPPYPTHSSPYPSAVSSYPGQTTPYPGQPQADILTVHQGRPRQTSLADLEHKMPTNYETISNPTVVVTTTAQDCNYSSAAPSYGQYTGMTTMASSYGPYGSAPVSSSYDSPSIYSSSDGMYGAPGLEQNIPRNYMMIDDVSELTAKDGLGTTTGDMMHHGGSGRYPGDIHGHITTVGSSTRGGTGNSYGRAPEEEAAMQEELYDHHGRGGSSSSVSSSMGGGSSYHSDYDYKHGSIRSGVQKPMSSTRSLLAPAVMSSKRNKHRKLGSMEQKISKFSPIEEARDVEADLASYSSTTGGAYPSSHIRGRQLIEDYGFKSNTYEGGSGSTHGSRHYGSTVEEDDRIYYNSTGRSRSTGYGMDKISARDYSGYRSRSYERDDRSYRSGYSRGRNPTRQYSEEESPLSPLRRFMGSGRSSSLGPDPYYGSSHSLPDVQDHIQDLPRTHVYKSDDTYIIDDYHCAVSDSEAYHLGQEETDWFEKPRSSSRHYGSSHSSGRSRHGVKHTYHDYDEPPEEDLWPQDEYGHGGRHSTSRDHRHQSSSGRHSSASRHSDEQRSSRSAKGHPKDPSMRQDPSARSSSTGRRGESRSGGYHTSDYSRDPSGHHHGQRSSRQGDPHRSSRSKSQQQVDMQGQPPGSGRQSGPGSQTDGAQGQRTQLQQQAQTSAARSGQPGAAMTTGPQQQPSAQGQGMGMGQGQAKPGQMGPAGGPMGQARQTGPAGTTPANMKPDDANHNTKGEQLPLSPPPLKSKHAKMDMPPVTAIGAKAAPVMATKAAQPPLTGIGSKAAPRPGGIGSAAAGQPGMEGDSMLSKLIPGNAAEQAGKLGDAISGFGKKFTSLF</sequence>
<keyword evidence="1" id="KW-0597">Phosphoprotein</keyword>
<feature type="coiled-coil region" evidence="9">
    <location>
        <begin position="2779"/>
        <end position="2823"/>
    </location>
</feature>
<dbReference type="SUPFAM" id="SSF57903">
    <property type="entry name" value="FYVE/PHD zinc finger"/>
    <property type="match status" value="2"/>
</dbReference>
<feature type="compositionally biased region" description="Low complexity" evidence="10">
    <location>
        <begin position="3577"/>
        <end position="3616"/>
    </location>
</feature>
<keyword evidence="6" id="KW-0770">Synapse</keyword>
<feature type="compositionally biased region" description="Gly residues" evidence="10">
    <location>
        <begin position="39"/>
        <end position="55"/>
    </location>
</feature>
<dbReference type="GO" id="GO:0098882">
    <property type="term" value="F:structural constituent of presynaptic active zone"/>
    <property type="evidence" value="ECO:0007669"/>
    <property type="project" value="TreeGrafter"/>
</dbReference>
<feature type="compositionally biased region" description="Low complexity" evidence="10">
    <location>
        <begin position="483"/>
        <end position="500"/>
    </location>
</feature>
<evidence type="ECO:0000259" key="11">
    <source>
        <dbReference type="Pfam" id="PF05715"/>
    </source>
</evidence>
<feature type="compositionally biased region" description="Basic and acidic residues" evidence="10">
    <location>
        <begin position="563"/>
        <end position="587"/>
    </location>
</feature>
<feature type="compositionally biased region" description="Low complexity" evidence="10">
    <location>
        <begin position="2876"/>
        <end position="2888"/>
    </location>
</feature>
<feature type="compositionally biased region" description="Acidic residues" evidence="10">
    <location>
        <begin position="1098"/>
        <end position="1111"/>
    </location>
</feature>
<keyword evidence="3" id="KW-0677">Repeat</keyword>
<feature type="region of interest" description="Disordered" evidence="10">
    <location>
        <begin position="2163"/>
        <end position="2192"/>
    </location>
</feature>
<feature type="region of interest" description="Disordered" evidence="10">
    <location>
        <begin position="3153"/>
        <end position="3172"/>
    </location>
</feature>
<feature type="region of interest" description="Disordered" evidence="10">
    <location>
        <begin position="172"/>
        <end position="295"/>
    </location>
</feature>
<feature type="compositionally biased region" description="Basic and acidic residues" evidence="10">
    <location>
        <begin position="3322"/>
        <end position="3331"/>
    </location>
</feature>
<feature type="compositionally biased region" description="Low complexity" evidence="10">
    <location>
        <begin position="1336"/>
        <end position="1347"/>
    </location>
</feature>
<dbReference type="GO" id="GO:0035418">
    <property type="term" value="P:protein localization to synapse"/>
    <property type="evidence" value="ECO:0007669"/>
    <property type="project" value="TreeGrafter"/>
</dbReference>
<comment type="subcellular location">
    <subcellularLocation>
        <location evidence="8">Presynaptic active zone</location>
    </subcellularLocation>
</comment>
<feature type="region of interest" description="Disordered" evidence="10">
    <location>
        <begin position="2652"/>
        <end position="2704"/>
    </location>
</feature>
<dbReference type="FunFam" id="3.30.40.10:FF:000326">
    <property type="entry name" value="Bassoon presynaptic cytomatrix protein"/>
    <property type="match status" value="1"/>
</dbReference>
<dbReference type="InterPro" id="IPR013083">
    <property type="entry name" value="Znf_RING/FYVE/PHD"/>
</dbReference>
<feature type="compositionally biased region" description="Basic and acidic residues" evidence="10">
    <location>
        <begin position="1064"/>
        <end position="1079"/>
    </location>
</feature>
<reference evidence="12" key="1">
    <citation type="submission" date="2006-01" db="EMBL/GenBank/DDBJ databases">
        <authorList>
            <person name="Lindblad-Toh K."/>
            <person name="Mauceli E."/>
            <person name="Grabherr M."/>
            <person name="Chang J.L."/>
            <person name="Lander E.S."/>
        </authorList>
    </citation>
    <scope>NUCLEOTIDE SEQUENCE [LARGE SCALE GENOMIC DNA]</scope>
</reference>
<feature type="compositionally biased region" description="Low complexity" evidence="10">
    <location>
        <begin position="1046"/>
        <end position="1063"/>
    </location>
</feature>
<dbReference type="Gene3D" id="3.30.40.10">
    <property type="entry name" value="Zinc/RING finger domain, C3HC4 (zinc finger)"/>
    <property type="match status" value="2"/>
</dbReference>
<evidence type="ECO:0000256" key="9">
    <source>
        <dbReference type="SAM" id="Coils"/>
    </source>
</evidence>
<feature type="domain" description="Zinc finger piccolo-type" evidence="11">
    <location>
        <begin position="407"/>
        <end position="464"/>
    </location>
</feature>
<feature type="compositionally biased region" description="Polar residues" evidence="10">
    <location>
        <begin position="1432"/>
        <end position="1458"/>
    </location>
</feature>
<feature type="compositionally biased region" description="Polar residues" evidence="10">
    <location>
        <begin position="173"/>
        <end position="187"/>
    </location>
</feature>
<feature type="compositionally biased region" description="Basic and acidic residues" evidence="10">
    <location>
        <begin position="936"/>
        <end position="949"/>
    </location>
</feature>
<dbReference type="STRING" id="69293.ENSGACP00000007442"/>
<dbReference type="GO" id="GO:0008270">
    <property type="term" value="F:zinc ion binding"/>
    <property type="evidence" value="ECO:0007669"/>
    <property type="project" value="UniProtKB-KW"/>
</dbReference>
<dbReference type="GO" id="GO:0030424">
    <property type="term" value="C:axon"/>
    <property type="evidence" value="ECO:0007669"/>
    <property type="project" value="TreeGrafter"/>
</dbReference>
<evidence type="ECO:0000256" key="4">
    <source>
        <dbReference type="ARBA" id="ARBA00022771"/>
    </source>
</evidence>
<feature type="compositionally biased region" description="Polar residues" evidence="10">
    <location>
        <begin position="1006"/>
        <end position="1015"/>
    </location>
</feature>
<evidence type="ECO:0000313" key="12">
    <source>
        <dbReference type="Ensembl" id="ENSGACP00000007442.1"/>
    </source>
</evidence>
<dbReference type="GO" id="GO:0098982">
    <property type="term" value="C:GABA-ergic synapse"/>
    <property type="evidence" value="ECO:0007669"/>
    <property type="project" value="TreeGrafter"/>
</dbReference>
<dbReference type="InParanoid" id="G3NQ26"/>
<feature type="compositionally biased region" description="Polar residues" evidence="10">
    <location>
        <begin position="2928"/>
        <end position="2939"/>
    </location>
</feature>
<feature type="compositionally biased region" description="Polar residues" evidence="10">
    <location>
        <begin position="2664"/>
        <end position="2674"/>
    </location>
</feature>
<feature type="compositionally biased region" description="Low complexity" evidence="10">
    <location>
        <begin position="2571"/>
        <end position="2590"/>
    </location>
</feature>
<feature type="region of interest" description="Disordered" evidence="10">
    <location>
        <begin position="1315"/>
        <end position="1472"/>
    </location>
</feature>
<evidence type="ECO:0000256" key="8">
    <source>
        <dbReference type="ARBA" id="ARBA00034101"/>
    </source>
</evidence>
<feature type="region of interest" description="Disordered" evidence="10">
    <location>
        <begin position="2376"/>
        <end position="2398"/>
    </location>
</feature>
<dbReference type="GO" id="GO:0098978">
    <property type="term" value="C:glutamatergic synapse"/>
    <property type="evidence" value="ECO:0007669"/>
    <property type="project" value="TreeGrafter"/>
</dbReference>
<feature type="compositionally biased region" description="Low complexity" evidence="10">
    <location>
        <begin position="1260"/>
        <end position="1270"/>
    </location>
</feature>
<feature type="compositionally biased region" description="Pro residues" evidence="10">
    <location>
        <begin position="1348"/>
        <end position="1358"/>
    </location>
</feature>
<dbReference type="GO" id="GO:0048788">
    <property type="term" value="C:cytoskeleton of presynaptic active zone"/>
    <property type="evidence" value="ECO:0007669"/>
    <property type="project" value="TreeGrafter"/>
</dbReference>
<feature type="region of interest" description="Disordered" evidence="10">
    <location>
        <begin position="1"/>
        <end position="101"/>
    </location>
</feature>
<dbReference type="CDD" id="cd15772">
    <property type="entry name" value="FYVE2_BSN_PCLO"/>
    <property type="match status" value="1"/>
</dbReference>
<dbReference type="PANTHER" id="PTHR14113">
    <property type="entry name" value="PICCOLO/BASSOON"/>
    <property type="match status" value="1"/>
</dbReference>
<feature type="compositionally biased region" description="Pro residues" evidence="10">
    <location>
        <begin position="2945"/>
        <end position="2954"/>
    </location>
</feature>
<feature type="region of interest" description="Disordered" evidence="10">
    <location>
        <begin position="2557"/>
        <end position="2597"/>
    </location>
</feature>
<keyword evidence="4" id="KW-0863">Zinc-finger</keyword>
<evidence type="ECO:0000256" key="1">
    <source>
        <dbReference type="ARBA" id="ARBA00022553"/>
    </source>
</evidence>
<feature type="compositionally biased region" description="Polar residues" evidence="10">
    <location>
        <begin position="3659"/>
        <end position="3669"/>
    </location>
</feature>
<feature type="compositionally biased region" description="Low complexity" evidence="10">
    <location>
        <begin position="870"/>
        <end position="884"/>
    </location>
</feature>
<feature type="compositionally biased region" description="Basic and acidic residues" evidence="10">
    <location>
        <begin position="3672"/>
        <end position="3681"/>
    </location>
</feature>
<evidence type="ECO:0000256" key="2">
    <source>
        <dbReference type="ARBA" id="ARBA00022723"/>
    </source>
</evidence>
<feature type="compositionally biased region" description="Basic residues" evidence="10">
    <location>
        <begin position="3473"/>
        <end position="3485"/>
    </location>
</feature>
<dbReference type="eggNOG" id="ENOG502QSYS">
    <property type="taxonomic scope" value="Eukaryota"/>
</dbReference>
<dbReference type="Bgee" id="ENSGACG00000005627">
    <property type="expression patterns" value="Expressed in camera-type eye and 2 other cell types or tissues"/>
</dbReference>
<keyword evidence="9" id="KW-0175">Coiled coil</keyword>
<organism evidence="12">
    <name type="scientific">Gasterosteus aculeatus</name>
    <name type="common">Three-spined stickleback</name>
    <dbReference type="NCBI Taxonomy" id="69293"/>
    <lineage>
        <taxon>Eukaryota</taxon>
        <taxon>Metazoa</taxon>
        <taxon>Chordata</taxon>
        <taxon>Craniata</taxon>
        <taxon>Vertebrata</taxon>
        <taxon>Euteleostomi</taxon>
        <taxon>Actinopterygii</taxon>
        <taxon>Neopterygii</taxon>
        <taxon>Teleostei</taxon>
        <taxon>Neoteleostei</taxon>
        <taxon>Acanthomorphata</taxon>
        <taxon>Eupercaria</taxon>
        <taxon>Perciformes</taxon>
        <taxon>Cottioidei</taxon>
        <taxon>Gasterosteales</taxon>
        <taxon>Gasterosteidae</taxon>
        <taxon>Gasterosteus</taxon>
    </lineage>
</organism>
<feature type="compositionally biased region" description="Basic and acidic residues" evidence="10">
    <location>
        <begin position="990"/>
        <end position="1005"/>
    </location>
</feature>
<keyword evidence="7" id="KW-0966">Cell projection</keyword>
<feature type="compositionally biased region" description="Gly residues" evidence="10">
    <location>
        <begin position="1"/>
        <end position="14"/>
    </location>
</feature>
<evidence type="ECO:0000256" key="6">
    <source>
        <dbReference type="ARBA" id="ARBA00023018"/>
    </source>
</evidence>
<evidence type="ECO:0000256" key="10">
    <source>
        <dbReference type="SAM" id="MobiDB-lite"/>
    </source>
</evidence>
<feature type="region of interest" description="Disordered" evidence="10">
    <location>
        <begin position="2876"/>
        <end position="2977"/>
    </location>
</feature>
<feature type="compositionally biased region" description="Low complexity" evidence="10">
    <location>
        <begin position="620"/>
        <end position="637"/>
    </location>
</feature>
<feature type="region of interest" description="Disordered" evidence="10">
    <location>
        <begin position="338"/>
        <end position="398"/>
    </location>
</feature>
<feature type="compositionally biased region" description="Low complexity" evidence="10">
    <location>
        <begin position="1081"/>
        <end position="1090"/>
    </location>
</feature>
<name>G3NQ26_GASAC</name>
<feature type="compositionally biased region" description="Low complexity" evidence="10">
    <location>
        <begin position="3624"/>
        <end position="3633"/>
    </location>
</feature>
<evidence type="ECO:0000256" key="7">
    <source>
        <dbReference type="ARBA" id="ARBA00023273"/>
    </source>
</evidence>
<feature type="region of interest" description="Disordered" evidence="10">
    <location>
        <begin position="3425"/>
        <end position="3698"/>
    </location>
</feature>
<feature type="compositionally biased region" description="Polar residues" evidence="10">
    <location>
        <begin position="338"/>
        <end position="347"/>
    </location>
</feature>
<keyword evidence="5" id="KW-0862">Zinc</keyword>
<evidence type="ECO:0000256" key="3">
    <source>
        <dbReference type="ARBA" id="ARBA00022737"/>
    </source>
</evidence>
<feature type="region of interest" description="Disordered" evidence="10">
    <location>
        <begin position="1045"/>
        <end position="1111"/>
    </location>
</feature>
<feature type="compositionally biased region" description="Polar residues" evidence="10">
    <location>
        <begin position="606"/>
        <end position="619"/>
    </location>
</feature>
<dbReference type="InterPro" id="IPR011011">
    <property type="entry name" value="Znf_FYVE_PHD"/>
</dbReference>
<feature type="domain" description="Zinc finger piccolo-type" evidence="11">
    <location>
        <begin position="110"/>
        <end position="167"/>
    </location>
</feature>
<evidence type="ECO:0000256" key="5">
    <source>
        <dbReference type="ARBA" id="ARBA00022833"/>
    </source>
</evidence>
<dbReference type="Pfam" id="PF05715">
    <property type="entry name" value="zf-piccolo"/>
    <property type="match status" value="2"/>
</dbReference>
<keyword evidence="2" id="KW-0479">Metal-binding</keyword>
<dbReference type="Ensembl" id="ENSGACT00000007461.1">
    <property type="protein sequence ID" value="ENSGACP00000007442.1"/>
    <property type="gene ID" value="ENSGACG00000005627.1"/>
</dbReference>
<feature type="compositionally biased region" description="Polar residues" evidence="10">
    <location>
        <begin position="214"/>
        <end position="226"/>
    </location>
</feature>
<dbReference type="OMA" id="IQDEPVY"/>